<name>A0ACB9HWD3_9ASTR</name>
<comment type="caution">
    <text evidence="1">The sequence shown here is derived from an EMBL/GenBank/DDBJ whole genome shotgun (WGS) entry which is preliminary data.</text>
</comment>
<organism evidence="1 2">
    <name type="scientific">Smallanthus sonchifolius</name>
    <dbReference type="NCBI Taxonomy" id="185202"/>
    <lineage>
        <taxon>Eukaryota</taxon>
        <taxon>Viridiplantae</taxon>
        <taxon>Streptophyta</taxon>
        <taxon>Embryophyta</taxon>
        <taxon>Tracheophyta</taxon>
        <taxon>Spermatophyta</taxon>
        <taxon>Magnoliopsida</taxon>
        <taxon>eudicotyledons</taxon>
        <taxon>Gunneridae</taxon>
        <taxon>Pentapetalae</taxon>
        <taxon>asterids</taxon>
        <taxon>campanulids</taxon>
        <taxon>Asterales</taxon>
        <taxon>Asteraceae</taxon>
        <taxon>Asteroideae</taxon>
        <taxon>Heliantheae alliance</taxon>
        <taxon>Millerieae</taxon>
        <taxon>Smallanthus</taxon>
    </lineage>
</organism>
<accession>A0ACB9HWD3</accession>
<sequence>MDEIVEAISMRLRRVSDSESKMTVGGYAAELWLPLVNDAMRSPTSLQVNFVIRLRSKEYSCINVNPKISRGQSSQVTQPNANVRL</sequence>
<reference evidence="2" key="1">
    <citation type="journal article" date="2022" name="Mol. Ecol. Resour.">
        <title>The genomes of chicory, endive, great burdock and yacon provide insights into Asteraceae palaeo-polyploidization history and plant inulin production.</title>
        <authorList>
            <person name="Fan W."/>
            <person name="Wang S."/>
            <person name="Wang H."/>
            <person name="Wang A."/>
            <person name="Jiang F."/>
            <person name="Liu H."/>
            <person name="Zhao H."/>
            <person name="Xu D."/>
            <person name="Zhang Y."/>
        </authorList>
    </citation>
    <scope>NUCLEOTIDE SEQUENCE [LARGE SCALE GENOMIC DNA]</scope>
    <source>
        <strain evidence="2">cv. Yunnan</strain>
    </source>
</reference>
<dbReference type="Proteomes" id="UP001056120">
    <property type="component" value="Linkage Group LG11"/>
</dbReference>
<dbReference type="EMBL" id="CM042028">
    <property type="protein sequence ID" value="KAI3799623.1"/>
    <property type="molecule type" value="Genomic_DNA"/>
</dbReference>
<proteinExistence type="predicted"/>
<evidence type="ECO:0000313" key="2">
    <source>
        <dbReference type="Proteomes" id="UP001056120"/>
    </source>
</evidence>
<reference evidence="1 2" key="2">
    <citation type="journal article" date="2022" name="Mol. Ecol. Resour.">
        <title>The genomes of chicory, endive, great burdock and yacon provide insights into Asteraceae paleo-polyploidization history and plant inulin production.</title>
        <authorList>
            <person name="Fan W."/>
            <person name="Wang S."/>
            <person name="Wang H."/>
            <person name="Wang A."/>
            <person name="Jiang F."/>
            <person name="Liu H."/>
            <person name="Zhao H."/>
            <person name="Xu D."/>
            <person name="Zhang Y."/>
        </authorList>
    </citation>
    <scope>NUCLEOTIDE SEQUENCE [LARGE SCALE GENOMIC DNA]</scope>
    <source>
        <strain evidence="2">cv. Yunnan</strain>
        <tissue evidence="1">Leaves</tissue>
    </source>
</reference>
<protein>
    <submittedName>
        <fullName evidence="1">Uncharacterized protein</fullName>
    </submittedName>
</protein>
<evidence type="ECO:0000313" key="1">
    <source>
        <dbReference type="EMBL" id="KAI3799623.1"/>
    </source>
</evidence>
<keyword evidence="2" id="KW-1185">Reference proteome</keyword>
<gene>
    <name evidence="1" type="ORF">L1987_34922</name>
</gene>